<gene>
    <name evidence="3" type="ORF">WCY31_08205</name>
</gene>
<dbReference type="PANTHER" id="PTHR43477:SF1">
    <property type="entry name" value="DIHYDROANTICAPSIN 7-DEHYDROGENASE"/>
    <property type="match status" value="1"/>
</dbReference>
<reference evidence="3 4" key="1">
    <citation type="submission" date="2024-03" db="EMBL/GenBank/DDBJ databases">
        <title>Sulfurimonas sp. HSL3-1.</title>
        <authorList>
            <person name="Wang S."/>
        </authorList>
    </citation>
    <scope>NUCLEOTIDE SEQUENCE [LARGE SCALE GENOMIC DNA]</scope>
    <source>
        <strain evidence="3 4">HSL3-1</strain>
    </source>
</reference>
<evidence type="ECO:0000256" key="1">
    <source>
        <dbReference type="ARBA" id="ARBA00006484"/>
    </source>
</evidence>
<protein>
    <submittedName>
        <fullName evidence="3">SDR family oxidoreductase</fullName>
    </submittedName>
</protein>
<dbReference type="PRINTS" id="PR00081">
    <property type="entry name" value="GDHRDH"/>
</dbReference>
<accession>A0ABZ3H6S0</accession>
<evidence type="ECO:0000256" key="2">
    <source>
        <dbReference type="ARBA" id="ARBA00023002"/>
    </source>
</evidence>
<dbReference type="RefSeq" id="WP_345972011.1">
    <property type="nucleotide sequence ID" value="NZ_CP147920.1"/>
</dbReference>
<organism evidence="3 4">
    <name type="scientific">Sulfurimonas diazotrophicus</name>
    <dbReference type="NCBI Taxonomy" id="3131939"/>
    <lineage>
        <taxon>Bacteria</taxon>
        <taxon>Pseudomonadati</taxon>
        <taxon>Campylobacterota</taxon>
        <taxon>Epsilonproteobacteria</taxon>
        <taxon>Campylobacterales</taxon>
        <taxon>Sulfurimonadaceae</taxon>
        <taxon>Sulfurimonas</taxon>
    </lineage>
</organism>
<dbReference type="PROSITE" id="PS00061">
    <property type="entry name" value="ADH_SHORT"/>
    <property type="match status" value="1"/>
</dbReference>
<dbReference type="PRINTS" id="PR00080">
    <property type="entry name" value="SDRFAMILY"/>
</dbReference>
<comment type="similarity">
    <text evidence="1">Belongs to the short-chain dehydrogenases/reductases (SDR) family.</text>
</comment>
<proteinExistence type="inferred from homology"/>
<evidence type="ECO:0000313" key="3">
    <source>
        <dbReference type="EMBL" id="XAU14238.1"/>
    </source>
</evidence>
<evidence type="ECO:0000313" key="4">
    <source>
        <dbReference type="Proteomes" id="UP001447842"/>
    </source>
</evidence>
<dbReference type="EMBL" id="CP147920">
    <property type="protein sequence ID" value="XAU14238.1"/>
    <property type="molecule type" value="Genomic_DNA"/>
</dbReference>
<dbReference type="InterPro" id="IPR036291">
    <property type="entry name" value="NAD(P)-bd_dom_sf"/>
</dbReference>
<dbReference type="PANTHER" id="PTHR43477">
    <property type="entry name" value="DIHYDROANTICAPSIN 7-DEHYDROGENASE"/>
    <property type="match status" value="1"/>
</dbReference>
<dbReference type="InterPro" id="IPR002347">
    <property type="entry name" value="SDR_fam"/>
</dbReference>
<name>A0ABZ3H6S0_9BACT</name>
<dbReference type="Gene3D" id="3.40.50.720">
    <property type="entry name" value="NAD(P)-binding Rossmann-like Domain"/>
    <property type="match status" value="1"/>
</dbReference>
<dbReference type="SUPFAM" id="SSF51735">
    <property type="entry name" value="NAD(P)-binding Rossmann-fold domains"/>
    <property type="match status" value="1"/>
</dbReference>
<sequence>MRTLLVTGAAQGIGLATATLFAGRGWKVYGLDIQAESLFAASLQGGFEPLACDLADPKSIERAAASLTHLDALVNNAATHANGDPLTLSVEEWKRVLDVNLTAPFLLSRAVAPLLMQSGGSIVNIASTRALMSEPHTEAYSASKGGLLSLTHAMAMSLAPVRVNAVSPGWIEHAAPESLHGFDHTFHPSGRVGGVSDVAEMVWYLTGDNAEFITAQNFVIDGGVTKKMIYPE</sequence>
<dbReference type="Proteomes" id="UP001447842">
    <property type="component" value="Chromosome"/>
</dbReference>
<dbReference type="Pfam" id="PF13561">
    <property type="entry name" value="adh_short_C2"/>
    <property type="match status" value="1"/>
</dbReference>
<keyword evidence="4" id="KW-1185">Reference proteome</keyword>
<dbReference type="InterPro" id="IPR051122">
    <property type="entry name" value="SDR_DHRS6-like"/>
</dbReference>
<dbReference type="InterPro" id="IPR020904">
    <property type="entry name" value="Sc_DH/Rdtase_CS"/>
</dbReference>
<keyword evidence="2" id="KW-0560">Oxidoreductase</keyword>